<keyword evidence="12" id="KW-1185">Reference proteome</keyword>
<accession>A0A1X2HXZ9</accession>
<dbReference type="PANTHER" id="PTHR11972">
    <property type="entry name" value="NADPH OXIDASE"/>
    <property type="match status" value="1"/>
</dbReference>
<evidence type="ECO:0000256" key="1">
    <source>
        <dbReference type="ARBA" id="ARBA00004141"/>
    </source>
</evidence>
<evidence type="ECO:0000256" key="7">
    <source>
        <dbReference type="SAM" id="MobiDB-lite"/>
    </source>
</evidence>
<comment type="subcellular location">
    <subcellularLocation>
        <location evidence="1">Membrane</location>
        <topology evidence="1">Multi-pass membrane protein</topology>
    </subcellularLocation>
</comment>
<dbReference type="CDD" id="cd06186">
    <property type="entry name" value="NOX_Duox_like_FAD_NADP"/>
    <property type="match status" value="1"/>
</dbReference>
<dbReference type="SUPFAM" id="SSF52343">
    <property type="entry name" value="Ferredoxin reductase-like, C-terminal NADP-linked domain"/>
    <property type="match status" value="1"/>
</dbReference>
<evidence type="ECO:0000256" key="6">
    <source>
        <dbReference type="ARBA" id="ARBA00023136"/>
    </source>
</evidence>
<evidence type="ECO:0000313" key="11">
    <source>
        <dbReference type="EMBL" id="ORZ04923.1"/>
    </source>
</evidence>
<keyword evidence="3 8" id="KW-1133">Transmembrane helix</keyword>
<dbReference type="InterPro" id="IPR039261">
    <property type="entry name" value="FNR_nucleotide-bd"/>
</dbReference>
<keyword evidence="6 8" id="KW-0472">Membrane</keyword>
<evidence type="ECO:0000256" key="4">
    <source>
        <dbReference type="ARBA" id="ARBA00023002"/>
    </source>
</evidence>
<reference evidence="11 12" key="1">
    <citation type="submission" date="2016-07" db="EMBL/GenBank/DDBJ databases">
        <title>Pervasive Adenine N6-methylation of Active Genes in Fungi.</title>
        <authorList>
            <consortium name="DOE Joint Genome Institute"/>
            <person name="Mondo S.J."/>
            <person name="Dannebaum R.O."/>
            <person name="Kuo R.C."/>
            <person name="Labutti K."/>
            <person name="Haridas S."/>
            <person name="Kuo A."/>
            <person name="Salamov A."/>
            <person name="Ahrendt S.R."/>
            <person name="Lipzen A."/>
            <person name="Sullivan W."/>
            <person name="Andreopoulos W.B."/>
            <person name="Clum A."/>
            <person name="Lindquist E."/>
            <person name="Daum C."/>
            <person name="Ramamoorthy G.K."/>
            <person name="Gryganskyi A."/>
            <person name="Culley D."/>
            <person name="Magnuson J.K."/>
            <person name="James T.Y."/>
            <person name="O'Malley M.A."/>
            <person name="Stajich J.E."/>
            <person name="Spatafora J.W."/>
            <person name="Visel A."/>
            <person name="Grigoriev I.V."/>
        </authorList>
    </citation>
    <scope>NUCLEOTIDE SEQUENCE [LARGE SCALE GENOMIC DNA]</scope>
    <source>
        <strain evidence="11 12">NRRL 1336</strain>
    </source>
</reference>
<organism evidence="11 12">
    <name type="scientific">Absidia repens</name>
    <dbReference type="NCBI Taxonomy" id="90262"/>
    <lineage>
        <taxon>Eukaryota</taxon>
        <taxon>Fungi</taxon>
        <taxon>Fungi incertae sedis</taxon>
        <taxon>Mucoromycota</taxon>
        <taxon>Mucoromycotina</taxon>
        <taxon>Mucoromycetes</taxon>
        <taxon>Mucorales</taxon>
        <taxon>Cunninghamellaceae</taxon>
        <taxon>Absidia</taxon>
    </lineage>
</organism>
<evidence type="ECO:0000256" key="8">
    <source>
        <dbReference type="SAM" id="Phobius"/>
    </source>
</evidence>
<comment type="caution">
    <text evidence="11">The sequence shown here is derived from an EMBL/GenBank/DDBJ whole genome shotgun (WGS) entry which is preliminary data.</text>
</comment>
<feature type="domain" description="Ferric reductase NAD binding" evidence="10">
    <location>
        <begin position="486"/>
        <end position="568"/>
    </location>
</feature>
<dbReference type="InterPro" id="IPR013121">
    <property type="entry name" value="Fe_red_NAD-bd_6"/>
</dbReference>
<keyword evidence="5" id="KW-0406">Ion transport</keyword>
<evidence type="ECO:0000256" key="2">
    <source>
        <dbReference type="ARBA" id="ARBA00022692"/>
    </source>
</evidence>
<feature type="region of interest" description="Disordered" evidence="7">
    <location>
        <begin position="378"/>
        <end position="399"/>
    </location>
</feature>
<feature type="transmembrane region" description="Helical" evidence="8">
    <location>
        <begin position="238"/>
        <end position="266"/>
    </location>
</feature>
<dbReference type="STRING" id="90262.A0A1X2HXZ9"/>
<feature type="transmembrane region" description="Helical" evidence="8">
    <location>
        <begin position="173"/>
        <end position="191"/>
    </location>
</feature>
<feature type="transmembrane region" description="Helical" evidence="8">
    <location>
        <begin position="211"/>
        <end position="231"/>
    </location>
</feature>
<sequence length="634" mass="72752">MKLRTTTNFHIAGYSYAFFWWGLFTIYCIGYQVNRWRIFLHRRKQLKLQKEGADADIIAAAASFDPALPWERWMRPLDRVVAIPWVTEMIAIKHIVGVSLFLIINVLWTLFAPFKWNDAFSSYKWESIGLFDRRAAFIGMVNWGFVFMLASRNSLLSAMSGFTFEQMIPYHRWLARIGLLEFIPHFVWRMMKGYYKTYTPKDALFYNIEYTSGTICMFGFLLLFITSFGYIRRHFFEFFYYAHIIGIIVAIIFACIHEVMCFVYFIPVVIMWVADRCWRSYQSWLIPVTPIQISAAIQKTERQEGIVRVVFDHGQLGRLYHPGQYVFVAMAKKGKEWCKWQFANWHPMTISEVFRGSRGASSFTTLSTDSSVIDEAVTPTDNKKTQIDKLPTGKQDYAPNAAVADHTDAASLGSDDSSSLNTVHLRRRGAASVASSDSDSSNMVATLHIKALGGFTRDLLDHADKNLPLHFKVDGPYGPRLEYQDYKVLSCFAAGIGITPALTLIKDCVERRSAGVSTVITHYIQLVWVVRSSEEVKAFAEQIDYWRERARVSILPMTLDLAIYVTREPLGQDNISGFDKTVYGSRPNISACMDTCPEQKSVFVHTCGADQFMTTVINQAVTRKWDYHHETFEF</sequence>
<dbReference type="AlphaFoldDB" id="A0A1X2HXZ9"/>
<feature type="domain" description="Ferric oxidoreductase" evidence="9">
    <location>
        <begin position="136"/>
        <end position="253"/>
    </location>
</feature>
<dbReference type="Proteomes" id="UP000193560">
    <property type="component" value="Unassembled WGS sequence"/>
</dbReference>
<dbReference type="GO" id="GO:0016491">
    <property type="term" value="F:oxidoreductase activity"/>
    <property type="evidence" value="ECO:0007669"/>
    <property type="project" value="UniProtKB-KW"/>
</dbReference>
<dbReference type="Pfam" id="PF08030">
    <property type="entry name" value="NAD_binding_6"/>
    <property type="match status" value="1"/>
</dbReference>
<dbReference type="GO" id="GO:0005886">
    <property type="term" value="C:plasma membrane"/>
    <property type="evidence" value="ECO:0007669"/>
    <property type="project" value="TreeGrafter"/>
</dbReference>
<evidence type="ECO:0000259" key="10">
    <source>
        <dbReference type="Pfam" id="PF08030"/>
    </source>
</evidence>
<dbReference type="Gene3D" id="3.40.50.80">
    <property type="entry name" value="Nucleotide-binding domain of ferredoxin-NADP reductase (FNR) module"/>
    <property type="match status" value="1"/>
</dbReference>
<dbReference type="InterPro" id="IPR013130">
    <property type="entry name" value="Fe3_Rdtase_TM_dom"/>
</dbReference>
<feature type="transmembrane region" description="Helical" evidence="8">
    <location>
        <begin position="12"/>
        <end position="33"/>
    </location>
</feature>
<gene>
    <name evidence="11" type="ORF">BCR42DRAFT_398489</name>
</gene>
<feature type="transmembrane region" description="Helical" evidence="8">
    <location>
        <begin position="95"/>
        <end position="114"/>
    </location>
</feature>
<evidence type="ECO:0000259" key="9">
    <source>
        <dbReference type="Pfam" id="PF01794"/>
    </source>
</evidence>
<keyword evidence="4" id="KW-0560">Oxidoreductase</keyword>
<dbReference type="SFLD" id="SFLDS00052">
    <property type="entry name" value="Ferric_Reductase_Domain"/>
    <property type="match status" value="1"/>
</dbReference>
<feature type="transmembrane region" description="Helical" evidence="8">
    <location>
        <begin position="134"/>
        <end position="152"/>
    </location>
</feature>
<name>A0A1X2HXZ9_9FUNG</name>
<protein>
    <submittedName>
        <fullName evidence="11">Ferric reductase like transmembrane component-domain-containing protein</fullName>
    </submittedName>
</protein>
<dbReference type="OrthoDB" id="167398at2759"/>
<evidence type="ECO:0000256" key="5">
    <source>
        <dbReference type="ARBA" id="ARBA00023065"/>
    </source>
</evidence>
<dbReference type="GO" id="GO:0006811">
    <property type="term" value="P:monoatomic ion transport"/>
    <property type="evidence" value="ECO:0007669"/>
    <property type="project" value="UniProtKB-KW"/>
</dbReference>
<evidence type="ECO:0000313" key="12">
    <source>
        <dbReference type="Proteomes" id="UP000193560"/>
    </source>
</evidence>
<dbReference type="PANTHER" id="PTHR11972:SF69">
    <property type="entry name" value="FERRIC REDUCTION OXIDASE 6-RELATED"/>
    <property type="match status" value="1"/>
</dbReference>
<proteinExistence type="predicted"/>
<keyword evidence="5" id="KW-0813">Transport</keyword>
<dbReference type="EMBL" id="MCGE01000047">
    <property type="protein sequence ID" value="ORZ04923.1"/>
    <property type="molecule type" value="Genomic_DNA"/>
</dbReference>
<keyword evidence="2 8" id="KW-0812">Transmembrane</keyword>
<evidence type="ECO:0000256" key="3">
    <source>
        <dbReference type="ARBA" id="ARBA00022989"/>
    </source>
</evidence>
<dbReference type="InterPro" id="IPR050369">
    <property type="entry name" value="RBOH/FRE"/>
</dbReference>
<dbReference type="Pfam" id="PF01794">
    <property type="entry name" value="Ferric_reduct"/>
    <property type="match status" value="1"/>
</dbReference>